<accession>A0A9D4AY83</accession>
<proteinExistence type="predicted"/>
<feature type="compositionally biased region" description="Low complexity" evidence="1">
    <location>
        <begin position="69"/>
        <end position="80"/>
    </location>
</feature>
<keyword evidence="3" id="KW-1185">Reference proteome</keyword>
<dbReference type="EMBL" id="JAHDVG010000478">
    <property type="protein sequence ID" value="KAH1174958.1"/>
    <property type="molecule type" value="Genomic_DNA"/>
</dbReference>
<gene>
    <name evidence="2" type="ORF">KIL84_021372</name>
</gene>
<name>A0A9D4AY83_9SAUR</name>
<sequence>MRRACAGKGSSSVTGTAPPAGQVPHWQHLMLPPPQVEMGTCRRDRRKARNAPGYGDNLEAQEATAQLDTPTAQAAAPSTSKPGSGEDSMPTALSYKPTQKARSQTSHSLCPRPRHLHSGSLGKSEAC</sequence>
<dbReference type="AlphaFoldDB" id="A0A9D4AY83"/>
<dbReference type="Proteomes" id="UP000827986">
    <property type="component" value="Unassembled WGS sequence"/>
</dbReference>
<evidence type="ECO:0000256" key="1">
    <source>
        <dbReference type="SAM" id="MobiDB-lite"/>
    </source>
</evidence>
<evidence type="ECO:0000313" key="2">
    <source>
        <dbReference type="EMBL" id="KAH1174958.1"/>
    </source>
</evidence>
<comment type="caution">
    <text evidence="2">The sequence shown here is derived from an EMBL/GenBank/DDBJ whole genome shotgun (WGS) entry which is preliminary data.</text>
</comment>
<evidence type="ECO:0000313" key="3">
    <source>
        <dbReference type="Proteomes" id="UP000827986"/>
    </source>
</evidence>
<feature type="region of interest" description="Disordered" evidence="1">
    <location>
        <begin position="1"/>
        <end position="127"/>
    </location>
</feature>
<protein>
    <submittedName>
        <fullName evidence="2">Uncharacterized protein</fullName>
    </submittedName>
</protein>
<organism evidence="2 3">
    <name type="scientific">Mauremys mutica</name>
    <name type="common">yellowpond turtle</name>
    <dbReference type="NCBI Taxonomy" id="74926"/>
    <lineage>
        <taxon>Eukaryota</taxon>
        <taxon>Metazoa</taxon>
        <taxon>Chordata</taxon>
        <taxon>Craniata</taxon>
        <taxon>Vertebrata</taxon>
        <taxon>Euteleostomi</taxon>
        <taxon>Archelosauria</taxon>
        <taxon>Testudinata</taxon>
        <taxon>Testudines</taxon>
        <taxon>Cryptodira</taxon>
        <taxon>Durocryptodira</taxon>
        <taxon>Testudinoidea</taxon>
        <taxon>Geoemydidae</taxon>
        <taxon>Geoemydinae</taxon>
        <taxon>Mauremys</taxon>
    </lineage>
</organism>
<feature type="compositionally biased region" description="Polar residues" evidence="1">
    <location>
        <begin position="96"/>
        <end position="108"/>
    </location>
</feature>
<reference evidence="2" key="1">
    <citation type="submission" date="2021-09" db="EMBL/GenBank/DDBJ databases">
        <title>The genome of Mauremys mutica provides insights into the evolution of semi-aquatic lifestyle.</title>
        <authorList>
            <person name="Gong S."/>
            <person name="Gao Y."/>
        </authorList>
    </citation>
    <scope>NUCLEOTIDE SEQUENCE</scope>
    <source>
        <strain evidence="2">MM-2020</strain>
        <tissue evidence="2">Muscle</tissue>
    </source>
</reference>